<proteinExistence type="predicted"/>
<reference evidence="1" key="1">
    <citation type="submission" date="2018-05" db="EMBL/GenBank/DDBJ databases">
        <authorList>
            <person name="Lanie J.A."/>
            <person name="Ng W.-L."/>
            <person name="Kazmierczak K.M."/>
            <person name="Andrzejewski T.M."/>
            <person name="Davidsen T.M."/>
            <person name="Wayne K.J."/>
            <person name="Tettelin H."/>
            <person name="Glass J.I."/>
            <person name="Rusch D."/>
            <person name="Podicherti R."/>
            <person name="Tsui H.-C.T."/>
            <person name="Winkler M.E."/>
        </authorList>
    </citation>
    <scope>NUCLEOTIDE SEQUENCE</scope>
</reference>
<organism evidence="1">
    <name type="scientific">marine metagenome</name>
    <dbReference type="NCBI Taxonomy" id="408172"/>
    <lineage>
        <taxon>unclassified sequences</taxon>
        <taxon>metagenomes</taxon>
        <taxon>ecological metagenomes</taxon>
    </lineage>
</organism>
<dbReference type="AlphaFoldDB" id="A0A382YT24"/>
<evidence type="ECO:0008006" key="2">
    <source>
        <dbReference type="Google" id="ProtNLM"/>
    </source>
</evidence>
<accession>A0A382YT24</accession>
<evidence type="ECO:0000313" key="1">
    <source>
        <dbReference type="EMBL" id="SVD86364.1"/>
    </source>
</evidence>
<gene>
    <name evidence="1" type="ORF">METZ01_LOCUS439218</name>
</gene>
<protein>
    <recommendedName>
        <fullName evidence="2">Haloacid dehalogenase, type II</fullName>
    </recommendedName>
</protein>
<name>A0A382YT24_9ZZZZ</name>
<sequence>MSIRAFAFDLYGTLIEDLGRDSYDALLRQMAAVLLQPADGFSAAWRQVGNR</sequence>
<feature type="non-terminal residue" evidence="1">
    <location>
        <position position="51"/>
    </location>
</feature>
<dbReference type="EMBL" id="UINC01178290">
    <property type="protein sequence ID" value="SVD86364.1"/>
    <property type="molecule type" value="Genomic_DNA"/>
</dbReference>